<dbReference type="RefSeq" id="WP_187761435.1">
    <property type="nucleotide sequence ID" value="NZ_CP061038.1"/>
</dbReference>
<dbReference type="EMBL" id="CP061038">
    <property type="protein sequence ID" value="QNQ09112.1"/>
    <property type="molecule type" value="Genomic_DNA"/>
</dbReference>
<accession>A0A7H0LHF9</accession>
<dbReference type="KEGG" id="spap:H3Z74_20910"/>
<dbReference type="AlphaFoldDB" id="A0A7H0LHF9"/>
<feature type="transmembrane region" description="Helical" evidence="1">
    <location>
        <begin position="29"/>
        <end position="50"/>
    </location>
</feature>
<organism evidence="2 3">
    <name type="scientific">Sphingomonas alpina</name>
    <dbReference type="NCBI Taxonomy" id="653931"/>
    <lineage>
        <taxon>Bacteria</taxon>
        <taxon>Pseudomonadati</taxon>
        <taxon>Pseudomonadota</taxon>
        <taxon>Alphaproteobacteria</taxon>
        <taxon>Sphingomonadales</taxon>
        <taxon>Sphingomonadaceae</taxon>
        <taxon>Sphingomonas</taxon>
    </lineage>
</organism>
<gene>
    <name evidence="2" type="ORF">H3Z74_20910</name>
</gene>
<sequence>MTDMPINPIAPAPVTAAAGFSPRSSRRSLAIIAVLAFLGGLTVTAAVLHYQSRWFPAQNVAAVPKGQLPVVVVPAAGAPIATAPVIDLNALSSRETDLAARLTDLEARTARVSSDAQAASGYATRAEGMMIAFAARRALDRGLSLGYVEQHLRARFGTTQPRAVAAILQAAREPVTIAELRAGLDGITPELVTGARSTGWWTSFRRELGNLVVLHRATTPSPLPVDRLARAKQMLEQNKVEAALAEVARMPGAAQATRWTAAARRYIGARRALDTIEAAAILGQSGAADLPDNDPAAPAG</sequence>
<reference evidence="2 3" key="1">
    <citation type="submission" date="2020-09" db="EMBL/GenBank/DDBJ databases">
        <title>Sphingomonas sp., a new species isolated from pork steak.</title>
        <authorList>
            <person name="Heidler von Heilborn D."/>
        </authorList>
    </citation>
    <scope>NUCLEOTIDE SEQUENCE [LARGE SCALE GENOMIC DNA]</scope>
    <source>
        <strain evidence="3">S8-3T</strain>
    </source>
</reference>
<protein>
    <submittedName>
        <fullName evidence="2">Uncharacterized protein</fullName>
    </submittedName>
</protein>
<keyword evidence="1" id="KW-1133">Transmembrane helix</keyword>
<proteinExistence type="predicted"/>
<evidence type="ECO:0000313" key="2">
    <source>
        <dbReference type="EMBL" id="QNQ09112.1"/>
    </source>
</evidence>
<name>A0A7H0LHF9_9SPHN</name>
<keyword evidence="1" id="KW-0472">Membrane</keyword>
<keyword evidence="1" id="KW-0812">Transmembrane</keyword>
<dbReference type="Proteomes" id="UP000516148">
    <property type="component" value="Chromosome"/>
</dbReference>
<evidence type="ECO:0000313" key="3">
    <source>
        <dbReference type="Proteomes" id="UP000516148"/>
    </source>
</evidence>
<evidence type="ECO:0000256" key="1">
    <source>
        <dbReference type="SAM" id="Phobius"/>
    </source>
</evidence>
<keyword evidence="3" id="KW-1185">Reference proteome</keyword>